<feature type="compositionally biased region" description="Polar residues" evidence="1">
    <location>
        <begin position="649"/>
        <end position="669"/>
    </location>
</feature>
<dbReference type="OrthoDB" id="1939753at2759"/>
<feature type="region of interest" description="Disordered" evidence="1">
    <location>
        <begin position="908"/>
        <end position="962"/>
    </location>
</feature>
<dbReference type="PANTHER" id="PTHR35746:SF1">
    <property type="entry name" value="PENTATRICOPEPTIDE REPEAT (PPR) SUPERFAMILY PROTEIN"/>
    <property type="match status" value="1"/>
</dbReference>
<dbReference type="InterPro" id="IPR013087">
    <property type="entry name" value="Znf_C2H2_type"/>
</dbReference>
<dbReference type="PROSITE" id="PS00028">
    <property type="entry name" value="ZINC_FINGER_C2H2_1"/>
    <property type="match status" value="1"/>
</dbReference>
<proteinExistence type="predicted"/>
<dbReference type="Proteomes" id="UP000283530">
    <property type="component" value="Unassembled WGS sequence"/>
</dbReference>
<dbReference type="PANTHER" id="PTHR35746">
    <property type="entry name" value="PENTATRICOPEPTIDE REPEAT (PPR) SUPERFAMILY PROTEIN"/>
    <property type="match status" value="1"/>
</dbReference>
<dbReference type="STRING" id="337451.A0A443N7X4"/>
<sequence length="983" mass="105544">METEEKGKTHPPGHETHSVHICHKCGWTFPNPHPSAKHRRAHKKVCGKIDGLQLIYHQDKANSNEDVSDDDHDPSEGHDETSSSRTEVQGVKRPKEEVLYLNRLLFDSIEPIVGGLRDKGGEVQGEIMDARSSQVAEVTAVAAQEPDHDLENSTSESTVILQPNDLMQGSQIRNPNASESETVNLDSGTHVQGHALPSTVGRSISDINAGSLVLEPEAKAPPSEPVIPAFDNAGHSNIDTDEVVELSMTEIGPNLDAEGDDNNARAENPPSVCMLPDISTSDFSEIDSKLHKMGELTEMGVPSNLPNASIEDARAASSKDMVVDFKEPNTSGRQNLQNEKSPTIHLASTETEGDEYQGGLVGTAKVPGGGLQVDSKQEVNAENQGDMVEGCDQPGKLEKNPPSSTSEHILVQNVSETTPEFHEDNVLAPQKVSLTSSIDEAIGSTNILKHAVEQEADSGSMLVKSIKMEAILTLSKQVQEDSIRVDEKGSKTTQEEFIVNENGLDGDRIDGGSQFMGLDSDGCAVEGLHSDELEVHPGTSNRESILNKATNPIAMVVGSSKLDATGNHLEENKLDCSFGELVPHHGLAHEILPGTLVDDAAGGSTSCSGIGSIVCNETAMDSGGYGAADKEFRDDQKDYSQERTKARDSPSSTEIEEQVGQNDTDNQLSGDLRQELKSNQGSVVGLNQLDMKNPTSEEHACSSSRSLENCSSRHSAQGRGSDSHFHSVQEGGDDNILKHNSNASALSMDASVNSISQTGTDSIGGYWGSVSDGTVPPTRDATYAPTLLKVEAAPNISIQTSTESSDAALKEHRADSTELFEAPSFMTLVEPVKDINRQSASPESHSNQKPQSPNSPSQAGWFPSLTNVVNDSQGRKKNEEIIAKVVNWSSGKTRTSLSRLLVEANLDSKHKSETAPEHAASMTREGQVSRDIRPPGKTTTKNSTPSTAKGVTNKEYSSPARLPVTKKEKRKIWFPFTCCPSIN</sequence>
<evidence type="ECO:0000313" key="3">
    <source>
        <dbReference type="EMBL" id="RWR74633.1"/>
    </source>
</evidence>
<feature type="region of interest" description="Disordered" evidence="1">
    <location>
        <begin position="386"/>
        <end position="406"/>
    </location>
</feature>
<feature type="region of interest" description="Disordered" evidence="1">
    <location>
        <begin position="626"/>
        <end position="739"/>
    </location>
</feature>
<feature type="region of interest" description="Disordered" evidence="1">
    <location>
        <begin position="837"/>
        <end position="875"/>
    </location>
</feature>
<evidence type="ECO:0000256" key="1">
    <source>
        <dbReference type="SAM" id="MobiDB-lite"/>
    </source>
</evidence>
<feature type="compositionally biased region" description="Basic and acidic residues" evidence="1">
    <location>
        <begin position="628"/>
        <end position="648"/>
    </location>
</feature>
<feature type="compositionally biased region" description="Polar residues" evidence="1">
    <location>
        <begin position="937"/>
        <end position="956"/>
    </location>
</feature>
<accession>A0A443N7X4</accession>
<dbReference type="EMBL" id="QPKB01000001">
    <property type="protein sequence ID" value="RWR74633.1"/>
    <property type="molecule type" value="Genomic_DNA"/>
</dbReference>
<gene>
    <name evidence="3" type="ORF">CKAN_00297000</name>
</gene>
<organism evidence="3 4">
    <name type="scientific">Cinnamomum micranthum f. kanehirae</name>
    <dbReference type="NCBI Taxonomy" id="337451"/>
    <lineage>
        <taxon>Eukaryota</taxon>
        <taxon>Viridiplantae</taxon>
        <taxon>Streptophyta</taxon>
        <taxon>Embryophyta</taxon>
        <taxon>Tracheophyta</taxon>
        <taxon>Spermatophyta</taxon>
        <taxon>Magnoliopsida</taxon>
        <taxon>Magnoliidae</taxon>
        <taxon>Laurales</taxon>
        <taxon>Lauraceae</taxon>
        <taxon>Cinnamomum</taxon>
    </lineage>
</organism>
<feature type="compositionally biased region" description="Low complexity" evidence="1">
    <location>
        <begin position="701"/>
        <end position="715"/>
    </location>
</feature>
<protein>
    <submittedName>
        <fullName evidence="3">Zinc finger protein</fullName>
    </submittedName>
</protein>
<evidence type="ECO:0000259" key="2">
    <source>
        <dbReference type="PROSITE" id="PS00028"/>
    </source>
</evidence>
<feature type="region of interest" description="Disordered" evidence="1">
    <location>
        <begin position="62"/>
        <end position="92"/>
    </location>
</feature>
<name>A0A443N7X4_9MAGN</name>
<comment type="caution">
    <text evidence="3">The sequence shown here is derived from an EMBL/GenBank/DDBJ whole genome shotgun (WGS) entry which is preliminary data.</text>
</comment>
<reference evidence="3 4" key="1">
    <citation type="journal article" date="2019" name="Nat. Plants">
        <title>Stout camphor tree genome fills gaps in understanding of flowering plant genome evolution.</title>
        <authorList>
            <person name="Chaw S.M."/>
            <person name="Liu Y.C."/>
            <person name="Wu Y.W."/>
            <person name="Wang H.Y."/>
            <person name="Lin C.I."/>
            <person name="Wu C.S."/>
            <person name="Ke H.M."/>
            <person name="Chang L.Y."/>
            <person name="Hsu C.Y."/>
            <person name="Yang H.T."/>
            <person name="Sudianto E."/>
            <person name="Hsu M.H."/>
            <person name="Wu K.P."/>
            <person name="Wang L.N."/>
            <person name="Leebens-Mack J.H."/>
            <person name="Tsai I.J."/>
        </authorList>
    </citation>
    <scope>NUCLEOTIDE SEQUENCE [LARGE SCALE GENOMIC DNA]</scope>
    <source>
        <strain evidence="4">cv. Chaw 1501</strain>
        <tissue evidence="3">Young leaves</tissue>
    </source>
</reference>
<feature type="compositionally biased region" description="Low complexity" evidence="1">
    <location>
        <begin position="844"/>
        <end position="858"/>
    </location>
</feature>
<feature type="domain" description="C2H2-type" evidence="2">
    <location>
        <begin position="22"/>
        <end position="42"/>
    </location>
</feature>
<evidence type="ECO:0000313" key="4">
    <source>
        <dbReference type="Proteomes" id="UP000283530"/>
    </source>
</evidence>
<keyword evidence="4" id="KW-1185">Reference proteome</keyword>
<dbReference type="AlphaFoldDB" id="A0A443N7X4"/>